<dbReference type="InterPro" id="IPR011009">
    <property type="entry name" value="Kinase-like_dom_sf"/>
</dbReference>
<dbReference type="OrthoDB" id="271711at2"/>
<dbReference type="Gene3D" id="1.10.510.10">
    <property type="entry name" value="Transferase(Phosphotransferase) domain 1"/>
    <property type="match status" value="1"/>
</dbReference>
<dbReference type="EMBL" id="CP026604">
    <property type="protein sequence ID" value="AWB66682.1"/>
    <property type="molecule type" value="Genomic_DNA"/>
</dbReference>
<protein>
    <recommendedName>
        <fullName evidence="3">Protein kinase domain-containing protein</fullName>
    </recommendedName>
</protein>
<dbReference type="AlphaFoldDB" id="A0A2S0VR75"/>
<dbReference type="SUPFAM" id="SSF56112">
    <property type="entry name" value="Protein kinase-like (PK-like)"/>
    <property type="match status" value="1"/>
</dbReference>
<dbReference type="KEGG" id="cate:C2869_09675"/>
<dbReference type="Proteomes" id="UP000244441">
    <property type="component" value="Chromosome"/>
</dbReference>
<proteinExistence type="predicted"/>
<dbReference type="Pfam" id="PF24389">
    <property type="entry name" value="ORC-CDC6-like"/>
    <property type="match status" value="1"/>
</dbReference>
<dbReference type="RefSeq" id="WP_108602740.1">
    <property type="nucleotide sequence ID" value="NZ_CP026604.1"/>
</dbReference>
<accession>A0A2S0VR75</accession>
<dbReference type="InterPro" id="IPR056955">
    <property type="entry name" value="ORC-CDC6-like"/>
</dbReference>
<sequence>MRIQMSDRLRTWLKDSPILPEQFTLKSASGNSSSRYQIQERDESGKVSNVSGRIGFKGFVLKVKDIDTHAIYAAKFTIPQDYDHSRDEFHESRLATLLQPASNLFSIPKSCGRVKFFEGMPKEDCFDEFVCFISDWVEGETLESLLNRRDDIVSPYFASKLSIQLNKALGFLNRVNLKHDDLHYGNVMVLTPERDLIFDDEDRDQLNIKVIDTGSLKPYKQENSKPYDDLLHYTKILVDIFNVLIKNRRTVSNNRLFFEHFERVIKSLNCDDPQRFFPNLYADIQSELKKLEHYLSYQDSEFEETFHPFDAISAEQLASDQMLLDLFVDNIPWMDDVTSKASIVLTGPRGCGKSMMLRYLSVRAHLHNQTGNLEQIQSLPFFGVFVSCATELQNSLSIFSRDKSGDLLDKYSDEVVTFFNIVVARELFRSIASVKKNQVASNYFCILDSTEEELVNITKSYLGDDWLSRRFSGTPLSWQAAESLDKLRLKLSASMLNGTKTCKKLPDNYLAELTSSLSSSSRYFRVNPVAFLLDDYTSYRIPIDVQKLINKIVFERRASHIFKISCEKYGFSPKDNSNIRIEADREFHEIDAGAHLLSALGLAETTSAKRRKDAQHFIENLIDRRLRMAKWSGTTKSLIGKSDYDTYISVARAIHANKGVKNESIYHGLEVLADIWSGDIATILQVARTMFSLAQVKKVTTKQISKAVQHRSIVNISRSYLERIEAFHPNGPELQEVVRNFGATVTNLLIHGDLVNKKSKSINPRMVPRIEMTLDFGDDLMLQLKEQNPLAAQVAKELLRRAIFIELDHGRSKESNKKGTLRWEFRRIYLPGAGAALGKNHYIEIKTVKELIMLLTDQAQFKSIMDGRYLKNKGMDDLFSEEYETEDG</sequence>
<organism evidence="1 2">
    <name type="scientific">Saccharobesus litoralis</name>
    <dbReference type="NCBI Taxonomy" id="2172099"/>
    <lineage>
        <taxon>Bacteria</taxon>
        <taxon>Pseudomonadati</taxon>
        <taxon>Pseudomonadota</taxon>
        <taxon>Gammaproteobacteria</taxon>
        <taxon>Alteromonadales</taxon>
        <taxon>Alteromonadaceae</taxon>
        <taxon>Saccharobesus</taxon>
    </lineage>
</organism>
<name>A0A2S0VR75_9ALTE</name>
<keyword evidence="2" id="KW-1185">Reference proteome</keyword>
<gene>
    <name evidence="1" type="ORF">C2869_09675</name>
</gene>
<evidence type="ECO:0008006" key="3">
    <source>
        <dbReference type="Google" id="ProtNLM"/>
    </source>
</evidence>
<reference evidence="1 2" key="1">
    <citation type="submission" date="2018-01" db="EMBL/GenBank/DDBJ databases">
        <title>Genome sequence of a Cantenovulum-like bacteria.</title>
        <authorList>
            <person name="Tan W.R."/>
            <person name="Lau N.-S."/>
            <person name="Go F."/>
            <person name="Amirul A.-A.A."/>
        </authorList>
    </citation>
    <scope>NUCLEOTIDE SEQUENCE [LARGE SCALE GENOMIC DNA]</scope>
    <source>
        <strain evidence="1 2">CCB-QB4</strain>
    </source>
</reference>
<evidence type="ECO:0000313" key="1">
    <source>
        <dbReference type="EMBL" id="AWB66682.1"/>
    </source>
</evidence>
<evidence type="ECO:0000313" key="2">
    <source>
        <dbReference type="Proteomes" id="UP000244441"/>
    </source>
</evidence>